<dbReference type="AlphaFoldDB" id="A0A8H5ZP04"/>
<evidence type="ECO:0000313" key="4">
    <source>
        <dbReference type="Proteomes" id="UP000624244"/>
    </source>
</evidence>
<keyword evidence="2" id="KW-0472">Membrane</keyword>
<feature type="compositionally biased region" description="Basic and acidic residues" evidence="1">
    <location>
        <begin position="34"/>
        <end position="49"/>
    </location>
</feature>
<evidence type="ECO:0000256" key="1">
    <source>
        <dbReference type="SAM" id="MobiDB-lite"/>
    </source>
</evidence>
<dbReference type="OMA" id="FFVWCWV"/>
<name>A0A8H5ZP04_COCSA</name>
<proteinExistence type="predicted"/>
<reference evidence="3" key="1">
    <citation type="submission" date="2019-11" db="EMBL/GenBank/DDBJ databases">
        <title>Bipolaris sorokiniana Genome sequencing.</title>
        <authorList>
            <person name="Wang H."/>
        </authorList>
    </citation>
    <scope>NUCLEOTIDE SEQUENCE</scope>
</reference>
<sequence length="142" mass="15860">MNAYLSKERYQPSDSPTLNIPTGTTTSAPTGTVAHEKEDNGGDEQESHSHTTPPSQSEVAKPMWITPSTAALLCFDFLAVTFFVWCWVMGWFSWWKGDQGRDRGMIGQGRGQAYRAREARDSGTSALVNQNVEREMRRLGMV</sequence>
<dbReference type="EMBL" id="WNKQ01000003">
    <property type="protein sequence ID" value="KAF5852606.1"/>
    <property type="molecule type" value="Genomic_DNA"/>
</dbReference>
<feature type="compositionally biased region" description="Basic and acidic residues" evidence="1">
    <location>
        <begin position="1"/>
        <end position="11"/>
    </location>
</feature>
<dbReference type="Proteomes" id="UP000624244">
    <property type="component" value="Unassembled WGS sequence"/>
</dbReference>
<feature type="transmembrane region" description="Helical" evidence="2">
    <location>
        <begin position="70"/>
        <end position="95"/>
    </location>
</feature>
<comment type="caution">
    <text evidence="3">The sequence shown here is derived from an EMBL/GenBank/DDBJ whole genome shotgun (WGS) entry which is preliminary data.</text>
</comment>
<feature type="region of interest" description="Disordered" evidence="1">
    <location>
        <begin position="1"/>
        <end position="60"/>
    </location>
</feature>
<keyword evidence="2" id="KW-1133">Transmembrane helix</keyword>
<accession>A0A8H5ZP04</accession>
<evidence type="ECO:0000256" key="2">
    <source>
        <dbReference type="SAM" id="Phobius"/>
    </source>
</evidence>
<gene>
    <name evidence="3" type="ORF">GGP41_008021</name>
</gene>
<organism evidence="3 4">
    <name type="scientific">Cochliobolus sativus</name>
    <name type="common">Common root rot and spot blotch fungus</name>
    <name type="synonym">Bipolaris sorokiniana</name>
    <dbReference type="NCBI Taxonomy" id="45130"/>
    <lineage>
        <taxon>Eukaryota</taxon>
        <taxon>Fungi</taxon>
        <taxon>Dikarya</taxon>
        <taxon>Ascomycota</taxon>
        <taxon>Pezizomycotina</taxon>
        <taxon>Dothideomycetes</taxon>
        <taxon>Pleosporomycetidae</taxon>
        <taxon>Pleosporales</taxon>
        <taxon>Pleosporineae</taxon>
        <taxon>Pleosporaceae</taxon>
        <taxon>Bipolaris</taxon>
    </lineage>
</organism>
<evidence type="ECO:0000313" key="3">
    <source>
        <dbReference type="EMBL" id="KAF5852606.1"/>
    </source>
</evidence>
<protein>
    <submittedName>
        <fullName evidence="3">Uncharacterized protein</fullName>
    </submittedName>
</protein>
<feature type="compositionally biased region" description="Low complexity" evidence="1">
    <location>
        <begin position="21"/>
        <end position="32"/>
    </location>
</feature>
<keyword evidence="2" id="KW-0812">Transmembrane</keyword>